<protein>
    <submittedName>
        <fullName evidence="2">Uncharacterized protein</fullName>
    </submittedName>
</protein>
<dbReference type="STRING" id="1507870.A0A1V8SAM2"/>
<dbReference type="EMBL" id="NAJO01000069">
    <property type="protein sequence ID" value="OQN96258.1"/>
    <property type="molecule type" value="Genomic_DNA"/>
</dbReference>
<keyword evidence="3" id="KW-1185">Reference proteome</keyword>
<evidence type="ECO:0000256" key="1">
    <source>
        <dbReference type="SAM" id="MobiDB-lite"/>
    </source>
</evidence>
<evidence type="ECO:0000313" key="2">
    <source>
        <dbReference type="EMBL" id="OQN96258.1"/>
    </source>
</evidence>
<name>A0A1V8SAM2_9PEZI</name>
<dbReference type="OrthoDB" id="3878511at2759"/>
<gene>
    <name evidence="2" type="ORF">B0A48_17820</name>
</gene>
<sequence>MSAPSTWEDRRGMFQAGKVVHEPGRKLSKQFGDPLAAGGSGSLLDQVTPRKSSDMGPPRKSTDLSGGANGSPNRRRSSAASGGLFSNLHDAKRGSQDHGERRASRDEMTGTKPGLVSGWFGQTFKGAQKDGTAK</sequence>
<feature type="region of interest" description="Disordered" evidence="1">
    <location>
        <begin position="1"/>
        <end position="134"/>
    </location>
</feature>
<accession>A0A1V8SAM2</accession>
<dbReference type="Proteomes" id="UP000192596">
    <property type="component" value="Unassembled WGS sequence"/>
</dbReference>
<organism evidence="2 3">
    <name type="scientific">Cryoendolithus antarcticus</name>
    <dbReference type="NCBI Taxonomy" id="1507870"/>
    <lineage>
        <taxon>Eukaryota</taxon>
        <taxon>Fungi</taxon>
        <taxon>Dikarya</taxon>
        <taxon>Ascomycota</taxon>
        <taxon>Pezizomycotina</taxon>
        <taxon>Dothideomycetes</taxon>
        <taxon>Dothideomycetidae</taxon>
        <taxon>Cladosporiales</taxon>
        <taxon>Cladosporiaceae</taxon>
        <taxon>Cryoendolithus</taxon>
    </lineage>
</organism>
<dbReference type="InParanoid" id="A0A1V8SAM2"/>
<evidence type="ECO:0000313" key="3">
    <source>
        <dbReference type="Proteomes" id="UP000192596"/>
    </source>
</evidence>
<dbReference type="AlphaFoldDB" id="A0A1V8SAM2"/>
<feature type="compositionally biased region" description="Basic and acidic residues" evidence="1">
    <location>
        <begin position="89"/>
        <end position="109"/>
    </location>
</feature>
<comment type="caution">
    <text evidence="2">The sequence shown here is derived from an EMBL/GenBank/DDBJ whole genome shotgun (WGS) entry which is preliminary data.</text>
</comment>
<proteinExistence type="predicted"/>
<reference evidence="3" key="1">
    <citation type="submission" date="2017-03" db="EMBL/GenBank/DDBJ databases">
        <title>Genomes of endolithic fungi from Antarctica.</title>
        <authorList>
            <person name="Coleine C."/>
            <person name="Masonjones S."/>
            <person name="Stajich J.E."/>
        </authorList>
    </citation>
    <scope>NUCLEOTIDE SEQUENCE [LARGE SCALE GENOMIC DNA]</scope>
    <source>
        <strain evidence="3">CCFEE 5527</strain>
    </source>
</reference>